<feature type="transmembrane region" description="Helical" evidence="6">
    <location>
        <begin position="279"/>
        <end position="300"/>
    </location>
</feature>
<dbReference type="STRING" id="1348632.GCA_001591745_01701"/>
<reference evidence="7 8" key="1">
    <citation type="submission" date="2014-12" db="EMBL/GenBank/DDBJ databases">
        <title>Draft genome sequences of 10 type strains of Lactococcus.</title>
        <authorList>
            <person name="Sun Z."/>
            <person name="Zhong Z."/>
            <person name="Liu W."/>
            <person name="Zhang W."/>
            <person name="Zhang H."/>
        </authorList>
    </citation>
    <scope>NUCLEOTIDE SEQUENCE [LARGE SCALE GENOMIC DNA]</scope>
    <source>
        <strain evidence="7 8">DSM 20686</strain>
    </source>
</reference>
<proteinExistence type="inferred from homology"/>
<dbReference type="GO" id="GO:0016020">
    <property type="term" value="C:membrane"/>
    <property type="evidence" value="ECO:0007669"/>
    <property type="project" value="UniProtKB-SubCell"/>
</dbReference>
<dbReference type="InterPro" id="IPR047199">
    <property type="entry name" value="CorA-like"/>
</dbReference>
<evidence type="ECO:0000256" key="1">
    <source>
        <dbReference type="ARBA" id="ARBA00004141"/>
    </source>
</evidence>
<comment type="subcellular location">
    <subcellularLocation>
        <location evidence="1">Membrane</location>
        <topology evidence="1">Multi-pass membrane protein</topology>
    </subcellularLocation>
</comment>
<organism evidence="7 8">
    <name type="scientific">Pseudolactococcus plantarum</name>
    <dbReference type="NCBI Taxonomy" id="1365"/>
    <lineage>
        <taxon>Bacteria</taxon>
        <taxon>Bacillati</taxon>
        <taxon>Bacillota</taxon>
        <taxon>Bacilli</taxon>
        <taxon>Lactobacillales</taxon>
        <taxon>Streptococcaceae</taxon>
        <taxon>Pseudolactococcus</taxon>
    </lineage>
</organism>
<dbReference type="CDD" id="cd12827">
    <property type="entry name" value="EcCorA_ZntB-like_u2"/>
    <property type="match status" value="1"/>
</dbReference>
<dbReference type="AlphaFoldDB" id="A0A2A5RW74"/>
<evidence type="ECO:0008006" key="9">
    <source>
        <dbReference type="Google" id="ProtNLM"/>
    </source>
</evidence>
<sequence>METEKVIRKIDLTKGLTWINIKTEDKIALGQFYEQYNIDEEIVDYSLDKNERAHLDYDQATNTFVLIFNVLNRSKVAHHYETIPMTFIVKDDTLLTVTNTNNHYICDMMIKQVASKEISSIFHFLFSSLFSVVDSFFPYIEEMDRDIKRINLKLKEKTTKQNLLSLSDLDTGIIYLVSSSKQNVVLIEQVRAHQIFRLLTESEKERLDDVLIETKQLSEMTQLSSQILQQLSGTYNNILNNNLNDTMKLLTVLSILMTIPTIITGFFGMNMPLPLEHNIFGWAITIVMSALLWIILSLFLRKMIK</sequence>
<dbReference type="Gene3D" id="1.20.58.340">
    <property type="entry name" value="Magnesium transport protein CorA, transmembrane region"/>
    <property type="match status" value="2"/>
</dbReference>
<dbReference type="OrthoDB" id="9803416at2"/>
<keyword evidence="8" id="KW-1185">Reference proteome</keyword>
<dbReference type="InterPro" id="IPR045863">
    <property type="entry name" value="CorA_TM1_TM2"/>
</dbReference>
<evidence type="ECO:0000256" key="4">
    <source>
        <dbReference type="ARBA" id="ARBA00022989"/>
    </source>
</evidence>
<accession>A0A2A5RW74</accession>
<keyword evidence="5 6" id="KW-0472">Membrane</keyword>
<dbReference type="SUPFAM" id="SSF143865">
    <property type="entry name" value="CorA soluble domain-like"/>
    <property type="match status" value="1"/>
</dbReference>
<comment type="similarity">
    <text evidence="2">Belongs to the CorA metal ion transporter (MIT) (TC 1.A.35) family.</text>
</comment>
<keyword evidence="4 6" id="KW-1133">Transmembrane helix</keyword>
<evidence type="ECO:0000256" key="5">
    <source>
        <dbReference type="ARBA" id="ARBA00023136"/>
    </source>
</evidence>
<comment type="caution">
    <text evidence="7">The sequence shown here is derived from an EMBL/GenBank/DDBJ whole genome shotgun (WGS) entry which is preliminary data.</text>
</comment>
<protein>
    <recommendedName>
        <fullName evidence="9">Magnesium transporter CorA</fullName>
    </recommendedName>
</protein>
<keyword evidence="3 6" id="KW-0812">Transmembrane</keyword>
<evidence type="ECO:0000256" key="2">
    <source>
        <dbReference type="ARBA" id="ARBA00009765"/>
    </source>
</evidence>
<dbReference type="Proteomes" id="UP000242246">
    <property type="component" value="Unassembled WGS sequence"/>
</dbReference>
<dbReference type="RefSeq" id="WP_068164558.1">
    <property type="nucleotide sequence ID" value="NZ_JXJX01000014.1"/>
</dbReference>
<dbReference type="SUPFAM" id="SSF144083">
    <property type="entry name" value="Magnesium transport protein CorA, transmembrane region"/>
    <property type="match status" value="1"/>
</dbReference>
<evidence type="ECO:0000256" key="6">
    <source>
        <dbReference type="SAM" id="Phobius"/>
    </source>
</evidence>
<feature type="transmembrane region" description="Helical" evidence="6">
    <location>
        <begin position="249"/>
        <end position="267"/>
    </location>
</feature>
<evidence type="ECO:0000313" key="7">
    <source>
        <dbReference type="EMBL" id="PCS05463.1"/>
    </source>
</evidence>
<dbReference type="Pfam" id="PF01544">
    <property type="entry name" value="CorA"/>
    <property type="match status" value="1"/>
</dbReference>
<dbReference type="InterPro" id="IPR002523">
    <property type="entry name" value="MgTranspt_CorA/ZnTranspt_ZntB"/>
</dbReference>
<gene>
    <name evidence="7" type="ORF">RU87_GL000529</name>
</gene>
<dbReference type="PANTHER" id="PTHR47891">
    <property type="entry name" value="TRANSPORTER-RELATED"/>
    <property type="match status" value="1"/>
</dbReference>
<dbReference type="Gene3D" id="3.30.460.20">
    <property type="entry name" value="CorA soluble domain-like"/>
    <property type="match status" value="1"/>
</dbReference>
<dbReference type="PANTHER" id="PTHR47891:SF1">
    <property type="entry name" value="CORA-MAGNESIUM AND COBALT TRANSPORTER"/>
    <property type="match status" value="1"/>
</dbReference>
<evidence type="ECO:0000313" key="8">
    <source>
        <dbReference type="Proteomes" id="UP000242246"/>
    </source>
</evidence>
<dbReference type="GO" id="GO:0046873">
    <property type="term" value="F:metal ion transmembrane transporter activity"/>
    <property type="evidence" value="ECO:0007669"/>
    <property type="project" value="InterPro"/>
</dbReference>
<dbReference type="EMBL" id="JXJX01000014">
    <property type="protein sequence ID" value="PCS05463.1"/>
    <property type="molecule type" value="Genomic_DNA"/>
</dbReference>
<dbReference type="InterPro" id="IPR045861">
    <property type="entry name" value="CorA_cytoplasmic_dom"/>
</dbReference>
<name>A0A2A5RW74_9LACT</name>
<evidence type="ECO:0000256" key="3">
    <source>
        <dbReference type="ARBA" id="ARBA00022692"/>
    </source>
</evidence>